<organism evidence="1 2">
    <name type="scientific">Bacillus phage vB_BcoS-136</name>
    <dbReference type="NCBI Taxonomy" id="2419619"/>
    <lineage>
        <taxon>Viruses</taxon>
        <taxon>Duplodnaviria</taxon>
        <taxon>Heunggongvirae</taxon>
        <taxon>Uroviricota</taxon>
        <taxon>Caudoviricetes</taxon>
        <taxon>Heleneionescovirinae</taxon>
        <taxon>Kenyattavirus</taxon>
        <taxon>Kenyattavirus kv136</taxon>
    </lineage>
</organism>
<dbReference type="EMBL" id="MH884508">
    <property type="protein sequence ID" value="AYP68350.1"/>
    <property type="molecule type" value="Genomic_DNA"/>
</dbReference>
<gene>
    <name evidence="1" type="ORF">vBBcoS136_00236</name>
</gene>
<reference evidence="1 2" key="1">
    <citation type="submission" date="2018-09" db="EMBL/GenBank/DDBJ databases">
        <title>Comparative Genomic Analysis of Eight Novel Haloalkaliphilic Bacteriophages from Lake Elmenteita, Kenya.</title>
        <authorList>
            <person name="Akhwale J.K."/>
        </authorList>
    </citation>
    <scope>NUCLEOTIDE SEQUENCE [LARGE SCALE GENOMIC DNA]</scope>
</reference>
<evidence type="ECO:0000313" key="1">
    <source>
        <dbReference type="EMBL" id="AYP68350.1"/>
    </source>
</evidence>
<dbReference type="Proteomes" id="UP000274199">
    <property type="component" value="Segment"/>
</dbReference>
<sequence length="77" mass="8693">MENKELKIKLWAVNGILQAVEDQGLELELDQLEKIKLVTGLLSKTVEAYSDILGVENEKELLSQQATEIIKDILKDL</sequence>
<keyword evidence="2" id="KW-1185">Reference proteome</keyword>
<name>A0A3G3BW18_9CAUD</name>
<evidence type="ECO:0000313" key="2">
    <source>
        <dbReference type="Proteomes" id="UP000274199"/>
    </source>
</evidence>
<accession>A0A3G3BW18</accession>
<protein>
    <submittedName>
        <fullName evidence="1">Uncharacterized protein</fullName>
    </submittedName>
</protein>
<proteinExistence type="predicted"/>